<evidence type="ECO:0000313" key="3">
    <source>
        <dbReference type="Proteomes" id="UP000315215"/>
    </source>
</evidence>
<dbReference type="EMBL" id="CP041666">
    <property type="protein sequence ID" value="QDP39874.1"/>
    <property type="molecule type" value="Genomic_DNA"/>
</dbReference>
<organism evidence="2 3">
    <name type="scientific">Radiobacillus deserti</name>
    <dbReference type="NCBI Taxonomy" id="2594883"/>
    <lineage>
        <taxon>Bacteria</taxon>
        <taxon>Bacillati</taxon>
        <taxon>Bacillota</taxon>
        <taxon>Bacilli</taxon>
        <taxon>Bacillales</taxon>
        <taxon>Bacillaceae</taxon>
        <taxon>Radiobacillus</taxon>
    </lineage>
</organism>
<dbReference type="PANTHER" id="PTHR10587">
    <property type="entry name" value="GLYCOSYL TRANSFERASE-RELATED"/>
    <property type="match status" value="1"/>
</dbReference>
<dbReference type="RefSeq" id="WP_143892897.1">
    <property type="nucleotide sequence ID" value="NZ_CP041666.1"/>
</dbReference>
<dbReference type="CDD" id="cd10917">
    <property type="entry name" value="CE4_NodB_like_6s_7s"/>
    <property type="match status" value="1"/>
</dbReference>
<feature type="domain" description="NodB homology" evidence="1">
    <location>
        <begin position="29"/>
        <end position="204"/>
    </location>
</feature>
<accession>A0A516KEP0</accession>
<dbReference type="PROSITE" id="PS51677">
    <property type="entry name" value="NODB"/>
    <property type="match status" value="1"/>
</dbReference>
<name>A0A516KEP0_9BACI</name>
<dbReference type="SUPFAM" id="SSF88713">
    <property type="entry name" value="Glycoside hydrolase/deacetylase"/>
    <property type="match status" value="1"/>
</dbReference>
<dbReference type="GO" id="GO:0016810">
    <property type="term" value="F:hydrolase activity, acting on carbon-nitrogen (but not peptide) bonds"/>
    <property type="evidence" value="ECO:0007669"/>
    <property type="project" value="InterPro"/>
</dbReference>
<protein>
    <submittedName>
        <fullName evidence="2">Polysaccharide deacetylase family protein</fullName>
    </submittedName>
</protein>
<dbReference type="Proteomes" id="UP000315215">
    <property type="component" value="Chromosome"/>
</dbReference>
<dbReference type="GO" id="GO:0005975">
    <property type="term" value="P:carbohydrate metabolic process"/>
    <property type="evidence" value="ECO:0007669"/>
    <property type="project" value="InterPro"/>
</dbReference>
<dbReference type="Gene3D" id="3.20.20.370">
    <property type="entry name" value="Glycoside hydrolase/deacetylase"/>
    <property type="match status" value="1"/>
</dbReference>
<evidence type="ECO:0000259" key="1">
    <source>
        <dbReference type="PROSITE" id="PS51677"/>
    </source>
</evidence>
<keyword evidence="3" id="KW-1185">Reference proteome</keyword>
<evidence type="ECO:0000313" key="2">
    <source>
        <dbReference type="EMBL" id="QDP39874.1"/>
    </source>
</evidence>
<dbReference type="OrthoDB" id="9812065at2"/>
<gene>
    <name evidence="2" type="ORF">FN924_06670</name>
</gene>
<reference evidence="2 3" key="1">
    <citation type="submission" date="2019-07" db="EMBL/GenBank/DDBJ databases">
        <authorList>
            <person name="Li J."/>
        </authorList>
    </citation>
    <scope>NUCLEOTIDE SEQUENCE [LARGE SCALE GENOMIC DNA]</scope>
    <source>
        <strain evidence="2 3">TKL69</strain>
    </source>
</reference>
<dbReference type="KEGG" id="aqt:FN924_06670"/>
<dbReference type="InterPro" id="IPR011330">
    <property type="entry name" value="Glyco_hydro/deAcase_b/a-brl"/>
</dbReference>
<dbReference type="AlphaFoldDB" id="A0A516KEP0"/>
<sequence length="216" mass="25320">MNLYNGNSNILYFSQYPNIHIKNKSTAQKSVTLSFDDGPSEHLERILTILKNERIPAMFFFQGNQIQTHNPLQKVLEYGHEIGSHSSNHIALSSLSKEEQYKEIKDSIETIESQTNRRVRYFRPPYGDFNEDTLQIAEKLNIQVVMWRIASLDWELEQDPPQIITNVIQHLEDKAIILRHEFQQTVHILPKLIEEIRKSGYTFSLLEEERGLYGDY</sequence>
<dbReference type="InterPro" id="IPR050248">
    <property type="entry name" value="Polysacc_deacetylase_ArnD"/>
</dbReference>
<proteinExistence type="predicted"/>
<dbReference type="Pfam" id="PF01522">
    <property type="entry name" value="Polysacc_deac_1"/>
    <property type="match status" value="1"/>
</dbReference>
<dbReference type="InterPro" id="IPR002509">
    <property type="entry name" value="NODB_dom"/>
</dbReference>